<protein>
    <submittedName>
        <fullName evidence="3">Deoxynucleoside kinase</fullName>
    </submittedName>
</protein>
<dbReference type="InterPro" id="IPR050566">
    <property type="entry name" value="Deoxyribonucleoside_kinase"/>
</dbReference>
<proteinExistence type="inferred from homology"/>
<comment type="similarity">
    <text evidence="1">Belongs to the DCK/DGK family.</text>
</comment>
<evidence type="ECO:0000256" key="1">
    <source>
        <dbReference type="ARBA" id="ARBA00007420"/>
    </source>
</evidence>
<dbReference type="EMBL" id="CP104067">
    <property type="protein sequence ID" value="WAH44658.1"/>
    <property type="molecule type" value="Genomic_DNA"/>
</dbReference>
<sequence length="216" mass="25170">MVVVILAGMIGVGKSTVAEAIGEHLGSQVFFESVDDNRILELFYRDKKRWAFTLQVYFLNTRFRSIKAALRHKDNVLDRSIYEDALFTRINYEEGNISDVEMDTYLHLLDNMMVVIEETEKGRPDLLVYLHGSFDTIMHRIRKRGREYEQSPELVDYLKHLHAGYANWIKEYDKSPVLIIDIDRYDIERSDDKAAVLRMVDGKLSELSSEFSDPPK</sequence>
<keyword evidence="3" id="KW-0418">Kinase</keyword>
<evidence type="ECO:0000313" key="4">
    <source>
        <dbReference type="Proteomes" id="UP001164761"/>
    </source>
</evidence>
<dbReference type="Pfam" id="PF01712">
    <property type="entry name" value="dNK"/>
    <property type="match status" value="1"/>
</dbReference>
<dbReference type="PIRSF" id="PIRSF000705">
    <property type="entry name" value="DNK"/>
    <property type="match status" value="1"/>
</dbReference>
<reference evidence="3" key="1">
    <citation type="submission" date="2022-08" db="EMBL/GenBank/DDBJ databases">
        <title>Alicyclobacillus fastidiosus DSM 17978, complete genome.</title>
        <authorList>
            <person name="Wang Q."/>
            <person name="Cai R."/>
            <person name="Wang Z."/>
        </authorList>
    </citation>
    <scope>NUCLEOTIDE SEQUENCE</scope>
    <source>
        <strain evidence="3">DSM 17978</strain>
    </source>
</reference>
<evidence type="ECO:0000259" key="2">
    <source>
        <dbReference type="Pfam" id="PF01712"/>
    </source>
</evidence>
<dbReference type="InterPro" id="IPR027417">
    <property type="entry name" value="P-loop_NTPase"/>
</dbReference>
<gene>
    <name evidence="3" type="ORF">NZD89_18210</name>
</gene>
<dbReference type="InterPro" id="IPR002624">
    <property type="entry name" value="DCK/DGK"/>
</dbReference>
<dbReference type="Proteomes" id="UP001164761">
    <property type="component" value="Chromosome"/>
</dbReference>
<evidence type="ECO:0000313" key="3">
    <source>
        <dbReference type="EMBL" id="WAH44658.1"/>
    </source>
</evidence>
<dbReference type="InterPro" id="IPR031314">
    <property type="entry name" value="DNK_dom"/>
</dbReference>
<feature type="domain" description="Deoxynucleoside kinase" evidence="2">
    <location>
        <begin position="6"/>
        <end position="195"/>
    </location>
</feature>
<dbReference type="Gene3D" id="3.40.50.300">
    <property type="entry name" value="P-loop containing nucleotide triphosphate hydrolases"/>
    <property type="match status" value="1"/>
</dbReference>
<dbReference type="PANTHER" id="PTHR10513">
    <property type="entry name" value="DEOXYNUCLEOSIDE KINASE"/>
    <property type="match status" value="1"/>
</dbReference>
<accession>A0ABY6ZPY1</accession>
<dbReference type="CDD" id="cd01673">
    <property type="entry name" value="dNK"/>
    <property type="match status" value="1"/>
</dbReference>
<organism evidence="3 4">
    <name type="scientific">Alicyclobacillus fastidiosus</name>
    <dbReference type="NCBI Taxonomy" id="392011"/>
    <lineage>
        <taxon>Bacteria</taxon>
        <taxon>Bacillati</taxon>
        <taxon>Bacillota</taxon>
        <taxon>Bacilli</taxon>
        <taxon>Bacillales</taxon>
        <taxon>Alicyclobacillaceae</taxon>
        <taxon>Alicyclobacillus</taxon>
    </lineage>
</organism>
<keyword evidence="4" id="KW-1185">Reference proteome</keyword>
<name>A0ABY6ZPY1_9BACL</name>
<dbReference type="PANTHER" id="PTHR10513:SF35">
    <property type="entry name" value="DEOXYADENOSINE KINASE"/>
    <property type="match status" value="1"/>
</dbReference>
<keyword evidence="3" id="KW-0808">Transferase</keyword>
<dbReference type="GO" id="GO:0016301">
    <property type="term" value="F:kinase activity"/>
    <property type="evidence" value="ECO:0007669"/>
    <property type="project" value="UniProtKB-KW"/>
</dbReference>
<dbReference type="SUPFAM" id="SSF52540">
    <property type="entry name" value="P-loop containing nucleoside triphosphate hydrolases"/>
    <property type="match status" value="1"/>
</dbReference>